<keyword evidence="2 4" id="KW-0689">Ribosomal protein</keyword>
<dbReference type="GO" id="GO:0005840">
    <property type="term" value="C:ribosome"/>
    <property type="evidence" value="ECO:0007669"/>
    <property type="project" value="UniProtKB-KW"/>
</dbReference>
<dbReference type="GO" id="GO:1990904">
    <property type="term" value="C:ribonucleoprotein complex"/>
    <property type="evidence" value="ECO:0007669"/>
    <property type="project" value="UniProtKB-KW"/>
</dbReference>
<evidence type="ECO:0000313" key="5">
    <source>
        <dbReference type="Proteomes" id="UP000257109"/>
    </source>
</evidence>
<evidence type="ECO:0000256" key="3">
    <source>
        <dbReference type="ARBA" id="ARBA00023274"/>
    </source>
</evidence>
<evidence type="ECO:0000256" key="2">
    <source>
        <dbReference type="ARBA" id="ARBA00022980"/>
    </source>
</evidence>
<keyword evidence="5" id="KW-1185">Reference proteome</keyword>
<sequence>MENTEFSILSYVRFGGRLFIFFDIHPSQKVKIKKWIHYSNLLCQAICGVTPDIAVTPDITVKARRMDGSTYQVLIKIEFTQRKTLIIHWLLRAS</sequence>
<dbReference type="InterPro" id="IPR036823">
    <property type="entry name" value="Ribosomal_uS7_dom_sf"/>
</dbReference>
<organism evidence="4 5">
    <name type="scientific">Mucuna pruriens</name>
    <name type="common">Velvet bean</name>
    <name type="synonym">Dolichos pruriens</name>
    <dbReference type="NCBI Taxonomy" id="157652"/>
    <lineage>
        <taxon>Eukaryota</taxon>
        <taxon>Viridiplantae</taxon>
        <taxon>Streptophyta</taxon>
        <taxon>Embryophyta</taxon>
        <taxon>Tracheophyta</taxon>
        <taxon>Spermatophyta</taxon>
        <taxon>Magnoliopsida</taxon>
        <taxon>eudicotyledons</taxon>
        <taxon>Gunneridae</taxon>
        <taxon>Pentapetalae</taxon>
        <taxon>rosids</taxon>
        <taxon>fabids</taxon>
        <taxon>Fabales</taxon>
        <taxon>Fabaceae</taxon>
        <taxon>Papilionoideae</taxon>
        <taxon>50 kb inversion clade</taxon>
        <taxon>NPAAA clade</taxon>
        <taxon>indigoferoid/millettioid clade</taxon>
        <taxon>Phaseoleae</taxon>
        <taxon>Mucuna</taxon>
    </lineage>
</organism>
<dbReference type="EMBL" id="QJKJ01005908">
    <property type="protein sequence ID" value="RDX88559.1"/>
    <property type="molecule type" value="Genomic_DNA"/>
</dbReference>
<dbReference type="SUPFAM" id="SSF47973">
    <property type="entry name" value="Ribosomal protein S7"/>
    <property type="match status" value="1"/>
</dbReference>
<accession>A0A371GDE5</accession>
<name>A0A371GDE5_MUCPR</name>
<keyword evidence="3" id="KW-0687">Ribonucleoprotein</keyword>
<comment type="similarity">
    <text evidence="1">Belongs to the universal ribosomal protein uS7 family.</text>
</comment>
<protein>
    <submittedName>
        <fullName evidence="4">30S ribosomal protein S7, chloroplastic</fullName>
    </submittedName>
</protein>
<evidence type="ECO:0000256" key="1">
    <source>
        <dbReference type="ARBA" id="ARBA00007151"/>
    </source>
</evidence>
<dbReference type="AlphaFoldDB" id="A0A371GDE5"/>
<gene>
    <name evidence="4" type="primary">rps7</name>
    <name evidence="4" type="ORF">CR513_29841</name>
</gene>
<dbReference type="STRING" id="157652.A0A371GDE5"/>
<dbReference type="Gene3D" id="1.10.455.10">
    <property type="entry name" value="Ribosomal protein S7 domain"/>
    <property type="match status" value="1"/>
</dbReference>
<proteinExistence type="inferred from homology"/>
<dbReference type="Proteomes" id="UP000257109">
    <property type="component" value="Unassembled WGS sequence"/>
</dbReference>
<dbReference type="OrthoDB" id="1261259at2759"/>
<reference evidence="4" key="1">
    <citation type="submission" date="2018-05" db="EMBL/GenBank/DDBJ databases">
        <title>Draft genome of Mucuna pruriens seed.</title>
        <authorList>
            <person name="Nnadi N.E."/>
            <person name="Vos R."/>
            <person name="Hasami M.H."/>
            <person name="Devisetty U.K."/>
            <person name="Aguiy J.C."/>
        </authorList>
    </citation>
    <scope>NUCLEOTIDE SEQUENCE [LARGE SCALE GENOMIC DNA]</scope>
    <source>
        <strain evidence="4">JCA_2017</strain>
    </source>
</reference>
<feature type="non-terminal residue" evidence="4">
    <location>
        <position position="1"/>
    </location>
</feature>
<evidence type="ECO:0000313" key="4">
    <source>
        <dbReference type="EMBL" id="RDX88559.1"/>
    </source>
</evidence>
<comment type="caution">
    <text evidence="4">The sequence shown here is derived from an EMBL/GenBank/DDBJ whole genome shotgun (WGS) entry which is preliminary data.</text>
</comment>